<sequence length="558" mass="65142">MMMPNNFRSVLLALAFVPVSYASAEVMTSDGQDESLNETPVHITSEVDAQEVADPAPNGTELESNPASAAESTDVQAAEETQASPEQEEKSLLQSEAPEVDLTELFAEAYVDFKEEDYESAAPKFLYFLQHAEEDAKNRDWAQFFFGISLEKNGYSHGAVDVMGNLVMRKPNTRIVNYILDMFEKVTREQPFDYDQIIVQAVNANEYDFVEKDLLGFVRFYQGINDWKYGLLDWGEQHFNEIPASSPYFYQYQYQKALYEIHNDDINAAFPYLKNVIQMEEKDQSLIDQALWTMARLYYETKDYEKATQYYLAIQTPLIEQASFLLEQAWIQYRSGHYEKAMGFLYAYNAPSFKEFFTPEYYILKSLIYKKLCYYDPAIKVVSDFEARYGRSLAAIYNRKTETDLESQEMLFVIMTHPKIKKQYEFLRLLETEIELIDELEDDNLQQYLLAIYNNQVEETAKQFRKDVKAQFKIVANSLLKYEEESNLIKYEIGIDMYQRVAETRYQGKTNTNQAETSPEKVVIYPFQGEFWNDELGNYKVSLPSKCRTTNDWEDFLE</sequence>
<keyword evidence="4" id="KW-1185">Reference proteome</keyword>
<feature type="chain" id="PRO_5047357968" description="Tetratricopeptide repeat protein" evidence="2">
    <location>
        <begin position="25"/>
        <end position="558"/>
    </location>
</feature>
<keyword evidence="2" id="KW-0732">Signal</keyword>
<name>A0ABP7MAA0_9GAMM</name>
<evidence type="ECO:0000313" key="3">
    <source>
        <dbReference type="EMBL" id="GAA3916347.1"/>
    </source>
</evidence>
<protein>
    <recommendedName>
        <fullName evidence="5">Tetratricopeptide repeat protein</fullName>
    </recommendedName>
</protein>
<dbReference type="Gene3D" id="1.25.40.10">
    <property type="entry name" value="Tetratricopeptide repeat domain"/>
    <property type="match status" value="1"/>
</dbReference>
<feature type="region of interest" description="Disordered" evidence="1">
    <location>
        <begin position="49"/>
        <end position="97"/>
    </location>
</feature>
<feature type="signal peptide" evidence="2">
    <location>
        <begin position="1"/>
        <end position="24"/>
    </location>
</feature>
<proteinExistence type="predicted"/>
<organism evidence="3 4">
    <name type="scientific">Litoribacillus peritrichatus</name>
    <dbReference type="NCBI Taxonomy" id="718191"/>
    <lineage>
        <taxon>Bacteria</taxon>
        <taxon>Pseudomonadati</taxon>
        <taxon>Pseudomonadota</taxon>
        <taxon>Gammaproteobacteria</taxon>
        <taxon>Oceanospirillales</taxon>
        <taxon>Oceanospirillaceae</taxon>
        <taxon>Litoribacillus</taxon>
    </lineage>
</organism>
<dbReference type="EMBL" id="BAABBN010000004">
    <property type="protein sequence ID" value="GAA3916347.1"/>
    <property type="molecule type" value="Genomic_DNA"/>
</dbReference>
<dbReference type="SUPFAM" id="SSF48452">
    <property type="entry name" value="TPR-like"/>
    <property type="match status" value="2"/>
</dbReference>
<dbReference type="RefSeq" id="WP_344795888.1">
    <property type="nucleotide sequence ID" value="NZ_BAABBN010000004.1"/>
</dbReference>
<feature type="compositionally biased region" description="Polar residues" evidence="1">
    <location>
        <begin position="61"/>
        <end position="85"/>
    </location>
</feature>
<gene>
    <name evidence="3" type="ORF">GCM10022277_08830</name>
</gene>
<accession>A0ABP7MAA0</accession>
<evidence type="ECO:0008006" key="5">
    <source>
        <dbReference type="Google" id="ProtNLM"/>
    </source>
</evidence>
<evidence type="ECO:0000256" key="1">
    <source>
        <dbReference type="SAM" id="MobiDB-lite"/>
    </source>
</evidence>
<dbReference type="Proteomes" id="UP001501565">
    <property type="component" value="Unassembled WGS sequence"/>
</dbReference>
<evidence type="ECO:0000313" key="4">
    <source>
        <dbReference type="Proteomes" id="UP001501565"/>
    </source>
</evidence>
<reference evidence="4" key="1">
    <citation type="journal article" date="2019" name="Int. J. Syst. Evol. Microbiol.">
        <title>The Global Catalogue of Microorganisms (GCM) 10K type strain sequencing project: providing services to taxonomists for standard genome sequencing and annotation.</title>
        <authorList>
            <consortium name="The Broad Institute Genomics Platform"/>
            <consortium name="The Broad Institute Genome Sequencing Center for Infectious Disease"/>
            <person name="Wu L."/>
            <person name="Ma J."/>
        </authorList>
    </citation>
    <scope>NUCLEOTIDE SEQUENCE [LARGE SCALE GENOMIC DNA]</scope>
    <source>
        <strain evidence="4">JCM 17551</strain>
    </source>
</reference>
<evidence type="ECO:0000256" key="2">
    <source>
        <dbReference type="SAM" id="SignalP"/>
    </source>
</evidence>
<dbReference type="InterPro" id="IPR011990">
    <property type="entry name" value="TPR-like_helical_dom_sf"/>
</dbReference>
<comment type="caution">
    <text evidence="3">The sequence shown here is derived from an EMBL/GenBank/DDBJ whole genome shotgun (WGS) entry which is preliminary data.</text>
</comment>